<dbReference type="SUPFAM" id="SSF46689">
    <property type="entry name" value="Homeodomain-like"/>
    <property type="match status" value="1"/>
</dbReference>
<sequence length="85" mass="9766">MHQKISAGDGRCLPTKRDVTNQYRGLASRRMECSNMARNYIKKTSDPRYTKDDMKKAVLEVKNGSSIEAASKKFIVPEETVRRWS</sequence>
<dbReference type="Gene3D" id="1.10.10.60">
    <property type="entry name" value="Homeodomain-like"/>
    <property type="match status" value="1"/>
</dbReference>
<protein>
    <recommendedName>
        <fullName evidence="4">HTH psq-type domain-containing protein</fullName>
    </recommendedName>
</protein>
<evidence type="ECO:0008006" key="4">
    <source>
        <dbReference type="Google" id="ProtNLM"/>
    </source>
</evidence>
<accession>A0A8X6SMB8</accession>
<dbReference type="InterPro" id="IPR009057">
    <property type="entry name" value="Homeodomain-like_sf"/>
</dbReference>
<comment type="subcellular location">
    <subcellularLocation>
        <location evidence="1">Nucleus</location>
    </subcellularLocation>
</comment>
<comment type="caution">
    <text evidence="2">The sequence shown here is derived from an EMBL/GenBank/DDBJ whole genome shotgun (WGS) entry which is preliminary data.</text>
</comment>
<organism evidence="2 3">
    <name type="scientific">Trichonephila clavipes</name>
    <name type="common">Golden silk orbweaver</name>
    <name type="synonym">Nephila clavipes</name>
    <dbReference type="NCBI Taxonomy" id="2585209"/>
    <lineage>
        <taxon>Eukaryota</taxon>
        <taxon>Metazoa</taxon>
        <taxon>Ecdysozoa</taxon>
        <taxon>Arthropoda</taxon>
        <taxon>Chelicerata</taxon>
        <taxon>Arachnida</taxon>
        <taxon>Araneae</taxon>
        <taxon>Araneomorphae</taxon>
        <taxon>Entelegynae</taxon>
        <taxon>Araneoidea</taxon>
        <taxon>Nephilidae</taxon>
        <taxon>Trichonephila</taxon>
    </lineage>
</organism>
<proteinExistence type="predicted"/>
<evidence type="ECO:0000313" key="2">
    <source>
        <dbReference type="EMBL" id="GFY14053.1"/>
    </source>
</evidence>
<keyword evidence="3" id="KW-1185">Reference proteome</keyword>
<dbReference type="Proteomes" id="UP000887159">
    <property type="component" value="Unassembled WGS sequence"/>
</dbReference>
<reference evidence="2" key="1">
    <citation type="submission" date="2020-08" db="EMBL/GenBank/DDBJ databases">
        <title>Multicomponent nature underlies the extraordinary mechanical properties of spider dragline silk.</title>
        <authorList>
            <person name="Kono N."/>
            <person name="Nakamura H."/>
            <person name="Mori M."/>
            <person name="Yoshida Y."/>
            <person name="Ohtoshi R."/>
            <person name="Malay A.D."/>
            <person name="Moran D.A.P."/>
            <person name="Tomita M."/>
            <person name="Numata K."/>
            <person name="Arakawa K."/>
        </authorList>
    </citation>
    <scope>NUCLEOTIDE SEQUENCE</scope>
</reference>
<evidence type="ECO:0000313" key="3">
    <source>
        <dbReference type="Proteomes" id="UP000887159"/>
    </source>
</evidence>
<evidence type="ECO:0000256" key="1">
    <source>
        <dbReference type="ARBA" id="ARBA00004123"/>
    </source>
</evidence>
<dbReference type="EMBL" id="BMAU01021326">
    <property type="protein sequence ID" value="GFY14053.1"/>
    <property type="molecule type" value="Genomic_DNA"/>
</dbReference>
<name>A0A8X6SMB8_TRICX</name>
<gene>
    <name evidence="2" type="ORF">TNCV_3274851</name>
</gene>
<dbReference type="GO" id="GO:0005634">
    <property type="term" value="C:nucleus"/>
    <property type="evidence" value="ECO:0007669"/>
    <property type="project" value="UniProtKB-SubCell"/>
</dbReference>
<dbReference type="AlphaFoldDB" id="A0A8X6SMB8"/>